<accession>A0A5C3E631</accession>
<name>A0A5C3E631_9BASI</name>
<dbReference type="EMBL" id="OOIN01000013">
    <property type="protein sequence ID" value="SPO26153.1"/>
    <property type="molecule type" value="Genomic_DNA"/>
</dbReference>
<proteinExistence type="predicted"/>
<dbReference type="AlphaFoldDB" id="A0A5C3E631"/>
<feature type="region of interest" description="Disordered" evidence="1">
    <location>
        <begin position="294"/>
        <end position="326"/>
    </location>
</feature>
<dbReference type="Proteomes" id="UP000324022">
    <property type="component" value="Unassembled WGS sequence"/>
</dbReference>
<dbReference type="OrthoDB" id="272357at2759"/>
<gene>
    <name evidence="2" type="ORF">UTRI_02429</name>
</gene>
<evidence type="ECO:0000313" key="2">
    <source>
        <dbReference type="EMBL" id="SPO26153.1"/>
    </source>
</evidence>
<feature type="region of interest" description="Disordered" evidence="1">
    <location>
        <begin position="401"/>
        <end position="421"/>
    </location>
</feature>
<keyword evidence="3" id="KW-1185">Reference proteome</keyword>
<feature type="compositionally biased region" description="Pro residues" evidence="1">
    <location>
        <begin position="303"/>
        <end position="313"/>
    </location>
</feature>
<sequence length="438" mass="49955">MRASAFQVYLPSLQDAHMLFGLYKGAQGCHAARRFALRHPIGDEWNATSATSSYVPLSEYGESHMLQDYLFLSSISRTASETGRRIMSLNLLPLLLPTPPIPLIQAQRNAPGNVKQTHQQRQREQLIKQLHYRRFRVMVLRKVWRVAKPMRAKRFGQGKRVFNLSGGKGEKVGLYRWIPLPDPDCQSRSHRRIRAKRWMDSTAQFAQGMGSDRAGLFGEVDKREYDKVSGLVDEEERLGGCESGMAELQRKLRRGGGEIRAEGRYGEDGEVMFSGMEEVMERWKRVLHQKVLHRRQQNNGSRTPPPPPPPPAEAPSQTRQLRHHRKHRLQFLTQQAKRQAGTHQPAIPTPTSLLTTSSINILSITLSTVLLTIYPAANQIQTAPAHPSASTHQRPNQIHPLQEDQQQQRQHRSKSTSSILRPQRWHGCCKVYQRDIAL</sequence>
<evidence type="ECO:0000313" key="3">
    <source>
        <dbReference type="Proteomes" id="UP000324022"/>
    </source>
</evidence>
<protein>
    <submittedName>
        <fullName evidence="2">Uncharacterized protein</fullName>
    </submittedName>
</protein>
<reference evidence="2 3" key="1">
    <citation type="submission" date="2018-03" db="EMBL/GenBank/DDBJ databases">
        <authorList>
            <person name="Guldener U."/>
        </authorList>
    </citation>
    <scope>NUCLEOTIDE SEQUENCE [LARGE SCALE GENOMIC DNA]</scope>
    <source>
        <strain evidence="2 3">NBRC100155</strain>
    </source>
</reference>
<evidence type="ECO:0000256" key="1">
    <source>
        <dbReference type="SAM" id="MobiDB-lite"/>
    </source>
</evidence>
<organism evidence="2 3">
    <name type="scientific">Ustilago trichophora</name>
    <dbReference type="NCBI Taxonomy" id="86804"/>
    <lineage>
        <taxon>Eukaryota</taxon>
        <taxon>Fungi</taxon>
        <taxon>Dikarya</taxon>
        <taxon>Basidiomycota</taxon>
        <taxon>Ustilaginomycotina</taxon>
        <taxon>Ustilaginomycetes</taxon>
        <taxon>Ustilaginales</taxon>
        <taxon>Ustilaginaceae</taxon>
        <taxon>Ustilago</taxon>
    </lineage>
</organism>